<dbReference type="GO" id="GO:0005829">
    <property type="term" value="C:cytosol"/>
    <property type="evidence" value="ECO:0007669"/>
    <property type="project" value="TreeGrafter"/>
</dbReference>
<dbReference type="AlphaFoldDB" id="A0A7J0BIS1"/>
<dbReference type="NCBIfam" id="TIGR00017">
    <property type="entry name" value="cmk"/>
    <property type="match status" value="1"/>
</dbReference>
<keyword evidence="8" id="KW-0963">Cytoplasm</keyword>
<dbReference type="EC" id="2.7.4.25" evidence="8"/>
<dbReference type="SUPFAM" id="SSF52540">
    <property type="entry name" value="P-loop containing nucleoside triphosphate hydrolases"/>
    <property type="match status" value="1"/>
</dbReference>
<gene>
    <name evidence="8 10" type="primary">cmk</name>
    <name evidence="10" type="ORF">DSM101010T_15060</name>
</gene>
<dbReference type="GO" id="GO:0015949">
    <property type="term" value="P:nucleobase-containing small molecule interconversion"/>
    <property type="evidence" value="ECO:0007669"/>
    <property type="project" value="TreeGrafter"/>
</dbReference>
<evidence type="ECO:0000259" key="9">
    <source>
        <dbReference type="Pfam" id="PF02224"/>
    </source>
</evidence>
<comment type="subcellular location">
    <subcellularLocation>
        <location evidence="8">Cytoplasm</location>
    </subcellularLocation>
</comment>
<evidence type="ECO:0000256" key="3">
    <source>
        <dbReference type="ARBA" id="ARBA00022741"/>
    </source>
</evidence>
<organism evidence="10 11">
    <name type="scientific">Desulfovibrio subterraneus</name>
    <dbReference type="NCBI Taxonomy" id="2718620"/>
    <lineage>
        <taxon>Bacteria</taxon>
        <taxon>Pseudomonadati</taxon>
        <taxon>Thermodesulfobacteriota</taxon>
        <taxon>Desulfovibrionia</taxon>
        <taxon>Desulfovibrionales</taxon>
        <taxon>Desulfovibrionaceae</taxon>
        <taxon>Desulfovibrio</taxon>
    </lineage>
</organism>
<comment type="catalytic activity">
    <reaction evidence="6 8">
        <text>dCMP + ATP = dCDP + ADP</text>
        <dbReference type="Rhea" id="RHEA:25094"/>
        <dbReference type="ChEBI" id="CHEBI:30616"/>
        <dbReference type="ChEBI" id="CHEBI:57566"/>
        <dbReference type="ChEBI" id="CHEBI:58593"/>
        <dbReference type="ChEBI" id="CHEBI:456216"/>
        <dbReference type="EC" id="2.7.4.25"/>
    </reaction>
</comment>
<evidence type="ECO:0000313" key="10">
    <source>
        <dbReference type="EMBL" id="GFM33141.1"/>
    </source>
</evidence>
<dbReference type="GO" id="GO:0036431">
    <property type="term" value="F:dCMP kinase activity"/>
    <property type="evidence" value="ECO:0007669"/>
    <property type="project" value="InterPro"/>
</dbReference>
<keyword evidence="2 8" id="KW-0808">Transferase</keyword>
<evidence type="ECO:0000256" key="4">
    <source>
        <dbReference type="ARBA" id="ARBA00022777"/>
    </source>
</evidence>
<evidence type="ECO:0000256" key="6">
    <source>
        <dbReference type="ARBA" id="ARBA00047615"/>
    </source>
</evidence>
<keyword evidence="4 8" id="KW-0418">Kinase</keyword>
<sequence length="222" mass="23769">MSAKRNIVTLDGPAGVGKTTLAKRVAEAMGIAYMDTGAMYRTLGWKLGAQAASLDEAVLAERLAACTFSLSGSGAATVLAVNGVPVGNEIRTEEVGMLASIVAKLPAVRDALKKAQQAMGEATPLVAEGRDMGTVVFPEARCKIFLDATPQERARRRFDQLVSMGDSPDLEALTEQIRQRDEQDRNRAIAPLRPADDAVIVDTTSLDIDGVFEEIMRHVRTA</sequence>
<dbReference type="CDD" id="cd02019">
    <property type="entry name" value="NK"/>
    <property type="match status" value="1"/>
</dbReference>
<proteinExistence type="inferred from homology"/>
<evidence type="ECO:0000256" key="7">
    <source>
        <dbReference type="ARBA" id="ARBA00048478"/>
    </source>
</evidence>
<dbReference type="Proteomes" id="UP000503840">
    <property type="component" value="Unassembled WGS sequence"/>
</dbReference>
<dbReference type="HAMAP" id="MF_00238">
    <property type="entry name" value="Cytidyl_kinase_type1"/>
    <property type="match status" value="1"/>
</dbReference>
<comment type="caution">
    <text evidence="10">The sequence shown here is derived from an EMBL/GenBank/DDBJ whole genome shotgun (WGS) entry which is preliminary data.</text>
</comment>
<dbReference type="GO" id="GO:0006220">
    <property type="term" value="P:pyrimidine nucleotide metabolic process"/>
    <property type="evidence" value="ECO:0007669"/>
    <property type="project" value="UniProtKB-UniRule"/>
</dbReference>
<dbReference type="PANTHER" id="PTHR21299">
    <property type="entry name" value="CYTIDYLATE KINASE/PANTOATE-BETA-ALANINE LIGASE"/>
    <property type="match status" value="1"/>
</dbReference>
<dbReference type="Gene3D" id="3.40.50.300">
    <property type="entry name" value="P-loop containing nucleotide triphosphate hydrolases"/>
    <property type="match status" value="1"/>
</dbReference>
<keyword evidence="3 8" id="KW-0547">Nucleotide-binding</keyword>
<evidence type="ECO:0000256" key="1">
    <source>
        <dbReference type="ARBA" id="ARBA00009427"/>
    </source>
</evidence>
<dbReference type="PANTHER" id="PTHR21299:SF2">
    <property type="entry name" value="CYTIDYLATE KINASE"/>
    <property type="match status" value="1"/>
</dbReference>
<feature type="domain" description="Cytidylate kinase" evidence="9">
    <location>
        <begin position="8"/>
        <end position="220"/>
    </location>
</feature>
<evidence type="ECO:0000256" key="5">
    <source>
        <dbReference type="ARBA" id="ARBA00022840"/>
    </source>
</evidence>
<dbReference type="InterPro" id="IPR003136">
    <property type="entry name" value="Cytidylate_kin"/>
</dbReference>
<dbReference type="InterPro" id="IPR011994">
    <property type="entry name" value="Cytidylate_kinase_dom"/>
</dbReference>
<evidence type="ECO:0000256" key="2">
    <source>
        <dbReference type="ARBA" id="ARBA00022679"/>
    </source>
</evidence>
<name>A0A7J0BIS1_9BACT</name>
<reference evidence="10 11" key="1">
    <citation type="submission" date="2020-05" db="EMBL/GenBank/DDBJ databases">
        <title>Draft genome sequence of Desulfovibrio sp. strain HN2T.</title>
        <authorList>
            <person name="Ueno A."/>
            <person name="Tamazawa S."/>
            <person name="Tamamura S."/>
            <person name="Murakami T."/>
            <person name="Kiyama T."/>
            <person name="Inomata H."/>
            <person name="Amano Y."/>
            <person name="Miyakawa K."/>
            <person name="Tamaki H."/>
            <person name="Naganuma T."/>
            <person name="Kaneko K."/>
        </authorList>
    </citation>
    <scope>NUCLEOTIDE SEQUENCE [LARGE SCALE GENOMIC DNA]</scope>
    <source>
        <strain evidence="10 11">HN2</strain>
    </source>
</reference>
<keyword evidence="11" id="KW-1185">Reference proteome</keyword>
<dbReference type="EMBL" id="BLVO01000013">
    <property type="protein sequence ID" value="GFM33141.1"/>
    <property type="molecule type" value="Genomic_DNA"/>
</dbReference>
<comment type="catalytic activity">
    <reaction evidence="7 8">
        <text>CMP + ATP = CDP + ADP</text>
        <dbReference type="Rhea" id="RHEA:11600"/>
        <dbReference type="ChEBI" id="CHEBI:30616"/>
        <dbReference type="ChEBI" id="CHEBI:58069"/>
        <dbReference type="ChEBI" id="CHEBI:60377"/>
        <dbReference type="ChEBI" id="CHEBI:456216"/>
        <dbReference type="EC" id="2.7.4.25"/>
    </reaction>
</comment>
<dbReference type="CDD" id="cd02020">
    <property type="entry name" value="CMPK"/>
    <property type="match status" value="1"/>
</dbReference>
<feature type="binding site" evidence="8">
    <location>
        <begin position="12"/>
        <end position="20"/>
    </location>
    <ligand>
        <name>ATP</name>
        <dbReference type="ChEBI" id="CHEBI:30616"/>
    </ligand>
</feature>
<dbReference type="Pfam" id="PF02224">
    <property type="entry name" value="Cytidylate_kin"/>
    <property type="match status" value="1"/>
</dbReference>
<dbReference type="RefSeq" id="WP_174404824.1">
    <property type="nucleotide sequence ID" value="NZ_BLVO01000013.1"/>
</dbReference>
<dbReference type="GO" id="GO:0005524">
    <property type="term" value="F:ATP binding"/>
    <property type="evidence" value="ECO:0007669"/>
    <property type="project" value="UniProtKB-UniRule"/>
</dbReference>
<protein>
    <recommendedName>
        <fullName evidence="8">Cytidylate kinase</fullName>
        <shortName evidence="8">CK</shortName>
        <ecNumber evidence="8">2.7.4.25</ecNumber>
    </recommendedName>
    <alternativeName>
        <fullName evidence="8">Cytidine monophosphate kinase</fullName>
        <shortName evidence="8">CMP kinase</shortName>
    </alternativeName>
</protein>
<evidence type="ECO:0000313" key="11">
    <source>
        <dbReference type="Proteomes" id="UP000503840"/>
    </source>
</evidence>
<accession>A0A7J0BIS1</accession>
<comment type="similarity">
    <text evidence="1 8">Belongs to the cytidylate kinase family. Type 1 subfamily.</text>
</comment>
<dbReference type="InterPro" id="IPR027417">
    <property type="entry name" value="P-loop_NTPase"/>
</dbReference>
<keyword evidence="5 8" id="KW-0067">ATP-binding</keyword>
<evidence type="ECO:0000256" key="8">
    <source>
        <dbReference type="HAMAP-Rule" id="MF_00238"/>
    </source>
</evidence>